<evidence type="ECO:0000256" key="4">
    <source>
        <dbReference type="ARBA" id="ARBA00022989"/>
    </source>
</evidence>
<dbReference type="PANTHER" id="PTHR21355:SF0">
    <property type="entry name" value="G-PROTEIN COUPLED RECEPTOR-ASSOCIATED PROTEIN LMBRD2"/>
    <property type="match status" value="1"/>
</dbReference>
<comment type="caution">
    <text evidence="7">The sequence shown here is derived from an EMBL/GenBank/DDBJ whole genome shotgun (WGS) entry which is preliminary data.</text>
</comment>
<evidence type="ECO:0000313" key="7">
    <source>
        <dbReference type="EMBL" id="OMJ22697.1"/>
    </source>
</evidence>
<dbReference type="EMBL" id="LSSN01000203">
    <property type="protein sequence ID" value="OMJ25214.1"/>
    <property type="molecule type" value="Genomic_DNA"/>
</dbReference>
<dbReference type="Proteomes" id="UP000187283">
    <property type="component" value="Unassembled WGS sequence"/>
</dbReference>
<keyword evidence="4 6" id="KW-1133">Transmembrane helix</keyword>
<evidence type="ECO:0000256" key="6">
    <source>
        <dbReference type="SAM" id="Phobius"/>
    </source>
</evidence>
<gene>
    <name evidence="8" type="ORF">AYI70_g1043</name>
    <name evidence="7" type="ORF">AYI70_g2708</name>
</gene>
<protein>
    <submittedName>
        <fullName evidence="7">Uncharacterized protein</fullName>
    </submittedName>
</protein>
<dbReference type="InterPro" id="IPR051584">
    <property type="entry name" value="GPCR-associated_LMBR1"/>
</dbReference>
<keyword evidence="3 6" id="KW-0812">Transmembrane</keyword>
<organism evidence="7 9">
    <name type="scientific">Smittium culicis</name>
    <dbReference type="NCBI Taxonomy" id="133412"/>
    <lineage>
        <taxon>Eukaryota</taxon>
        <taxon>Fungi</taxon>
        <taxon>Fungi incertae sedis</taxon>
        <taxon>Zoopagomycota</taxon>
        <taxon>Kickxellomycotina</taxon>
        <taxon>Harpellomycetes</taxon>
        <taxon>Harpellales</taxon>
        <taxon>Legeriomycetaceae</taxon>
        <taxon>Smittium</taxon>
    </lineage>
</organism>
<keyword evidence="9" id="KW-1185">Reference proteome</keyword>
<dbReference type="PANTHER" id="PTHR21355">
    <property type="entry name" value="G-PROTEIN COUPLED RECEPTOR-ASSOCIATED PROTEIN LMBRD2"/>
    <property type="match status" value="1"/>
</dbReference>
<evidence type="ECO:0000313" key="8">
    <source>
        <dbReference type="EMBL" id="OMJ25214.1"/>
    </source>
</evidence>
<dbReference type="GO" id="GO:0016020">
    <property type="term" value="C:membrane"/>
    <property type="evidence" value="ECO:0007669"/>
    <property type="project" value="UniProtKB-SubCell"/>
</dbReference>
<evidence type="ECO:0000313" key="9">
    <source>
        <dbReference type="Proteomes" id="UP000187283"/>
    </source>
</evidence>
<evidence type="ECO:0000256" key="1">
    <source>
        <dbReference type="ARBA" id="ARBA00004141"/>
    </source>
</evidence>
<keyword evidence="5 6" id="KW-0472">Membrane</keyword>
<feature type="transmembrane region" description="Helical" evidence="6">
    <location>
        <begin position="13"/>
        <end position="31"/>
    </location>
</feature>
<comment type="similarity">
    <text evidence="2">Belongs to the LIMR family.</text>
</comment>
<comment type="subcellular location">
    <subcellularLocation>
        <location evidence="1">Membrane</location>
        <topology evidence="1">Multi-pass membrane protein</topology>
    </subcellularLocation>
</comment>
<dbReference type="OrthoDB" id="203099at2759"/>
<dbReference type="AlphaFoldDB" id="A0A1R1Y6S7"/>
<reference evidence="7 9" key="1">
    <citation type="submission" date="2017-01" db="EMBL/GenBank/DDBJ databases">
        <authorList>
            <person name="Mah S.A."/>
            <person name="Swanson W.J."/>
            <person name="Moy G.W."/>
            <person name="Vacquier V.D."/>
        </authorList>
    </citation>
    <scope>NUCLEOTIDE SEQUENCE [LARGE SCALE GENOMIC DNA]</scope>
    <source>
        <strain evidence="7 9">GSMNP</strain>
    </source>
</reference>
<proteinExistence type="inferred from homology"/>
<name>A0A1R1Y6S7_9FUNG</name>
<sequence length="120" mass="13556">MGKVDSVPVFGEGFNRAMPVIVLLPALLTYFKIFDKILRIFSFDMVEENYTSSSSSSINSENGYLDSPSNEGRTILINARSAFERMQHSSSDYINSGSNGYYSNRLYNEYSSNYLLDSQN</sequence>
<dbReference type="EMBL" id="LSSN01000704">
    <property type="protein sequence ID" value="OMJ22697.1"/>
    <property type="molecule type" value="Genomic_DNA"/>
</dbReference>
<evidence type="ECO:0000256" key="3">
    <source>
        <dbReference type="ARBA" id="ARBA00022692"/>
    </source>
</evidence>
<evidence type="ECO:0000256" key="2">
    <source>
        <dbReference type="ARBA" id="ARBA00010487"/>
    </source>
</evidence>
<accession>A0A1R1Y6S7</accession>
<evidence type="ECO:0000256" key="5">
    <source>
        <dbReference type="ARBA" id="ARBA00023136"/>
    </source>
</evidence>